<protein>
    <recommendedName>
        <fullName evidence="7">RDD domain-containing protein</fullName>
    </recommendedName>
</protein>
<gene>
    <name evidence="8" type="ORF">PFLCHA0_c47200</name>
</gene>
<dbReference type="HOGENOM" id="CLU_053152_4_1_6"/>
<dbReference type="AlphaFoldDB" id="A0A2C9ES83"/>
<feature type="transmembrane region" description="Helical" evidence="6">
    <location>
        <begin position="90"/>
        <end position="110"/>
    </location>
</feature>
<keyword evidence="2" id="KW-1003">Cell membrane</keyword>
<feature type="transmembrane region" description="Helical" evidence="6">
    <location>
        <begin position="45"/>
        <end position="69"/>
    </location>
</feature>
<organism evidence="8 9">
    <name type="scientific">Pseudomonas protegens (strain DSM 19095 / LMG 27888 / CFBP 6595 / CHA0)</name>
    <dbReference type="NCBI Taxonomy" id="1124983"/>
    <lineage>
        <taxon>Bacteria</taxon>
        <taxon>Pseudomonadati</taxon>
        <taxon>Pseudomonadota</taxon>
        <taxon>Gammaproteobacteria</taxon>
        <taxon>Pseudomonadales</taxon>
        <taxon>Pseudomonadaceae</taxon>
        <taxon>Pseudomonas</taxon>
    </lineage>
</organism>
<dbReference type="KEGG" id="pprc:PFLCHA0_c47200"/>
<feature type="transmembrane region" description="Helical" evidence="6">
    <location>
        <begin position="140"/>
        <end position="162"/>
    </location>
</feature>
<evidence type="ECO:0000313" key="8">
    <source>
        <dbReference type="EMBL" id="AGL86471.1"/>
    </source>
</evidence>
<name>A0A2C9ES83_PSEPH</name>
<evidence type="ECO:0000256" key="3">
    <source>
        <dbReference type="ARBA" id="ARBA00022692"/>
    </source>
</evidence>
<dbReference type="EMBL" id="CP003190">
    <property type="protein sequence ID" value="AGL86471.1"/>
    <property type="molecule type" value="Genomic_DNA"/>
</dbReference>
<dbReference type="Pfam" id="PF06271">
    <property type="entry name" value="RDD"/>
    <property type="match status" value="1"/>
</dbReference>
<evidence type="ECO:0000256" key="5">
    <source>
        <dbReference type="ARBA" id="ARBA00023136"/>
    </source>
</evidence>
<comment type="subcellular location">
    <subcellularLocation>
        <location evidence="1">Cell membrane</location>
        <topology evidence="1">Multi-pass membrane protein</topology>
    </subcellularLocation>
</comment>
<dbReference type="PANTHER" id="PTHR36115">
    <property type="entry name" value="PROLINE-RICH ANTIGEN HOMOLOG-RELATED"/>
    <property type="match status" value="1"/>
</dbReference>
<dbReference type="InterPro" id="IPR051791">
    <property type="entry name" value="Pra-immunoreactive"/>
</dbReference>
<reference evidence="9" key="1">
    <citation type="journal article" date="2014" name="Genome Announc.">
        <title>Full-genome sequence of the plant growth-promoting bacterium Pseudomonas protegens CHA0.</title>
        <authorList>
            <person name="Jousset A."/>
            <person name="Schuldes J."/>
            <person name="Keel C."/>
            <person name="Maurhofer M."/>
            <person name="Daniel R."/>
            <person name="Scheu S."/>
            <person name="Thuermer A."/>
        </authorList>
    </citation>
    <scope>NUCLEOTIDE SEQUENCE [LARGE SCALE GENOMIC DNA]</scope>
    <source>
        <strain evidence="9">DSM 19095 / LMG 27888 / CFBP 6595 / CHA0</strain>
    </source>
</reference>
<evidence type="ECO:0000256" key="6">
    <source>
        <dbReference type="SAM" id="Phobius"/>
    </source>
</evidence>
<sequence length="186" mass="20998">MLTSGAFLCAQFRKMASFFSREPVMSKHLLSPQGEFPAAGLGRRLAAMFYDFLLCVALLIVTGGVYKLIQMQIIGEARMRTLTESGALDGDPLYSTVLLFVLFGFFAKFWTHSGQTLGMQVWGIRVQNADGSRISLWQALLRFMVSIASWLCAGLGFFWVLVDKQKRSWHDIYSNSQLVRIPKQKK</sequence>
<keyword evidence="5 6" id="KW-0472">Membrane</keyword>
<dbReference type="GO" id="GO:0005886">
    <property type="term" value="C:plasma membrane"/>
    <property type="evidence" value="ECO:0007669"/>
    <property type="project" value="UniProtKB-SubCell"/>
</dbReference>
<dbReference type="PANTHER" id="PTHR36115:SF10">
    <property type="entry name" value="RDD DOMAIN-CONTAINING PROTEIN"/>
    <property type="match status" value="1"/>
</dbReference>
<evidence type="ECO:0000256" key="1">
    <source>
        <dbReference type="ARBA" id="ARBA00004651"/>
    </source>
</evidence>
<feature type="domain" description="RDD" evidence="7">
    <location>
        <begin position="39"/>
        <end position="175"/>
    </location>
</feature>
<dbReference type="eggNOG" id="COG1714">
    <property type="taxonomic scope" value="Bacteria"/>
</dbReference>
<dbReference type="InterPro" id="IPR010432">
    <property type="entry name" value="RDD"/>
</dbReference>
<dbReference type="Proteomes" id="UP000013940">
    <property type="component" value="Chromosome"/>
</dbReference>
<accession>A0A2C9ES83</accession>
<keyword evidence="4 6" id="KW-1133">Transmembrane helix</keyword>
<evidence type="ECO:0000313" key="9">
    <source>
        <dbReference type="Proteomes" id="UP000013940"/>
    </source>
</evidence>
<keyword evidence="3 6" id="KW-0812">Transmembrane</keyword>
<evidence type="ECO:0000256" key="4">
    <source>
        <dbReference type="ARBA" id="ARBA00022989"/>
    </source>
</evidence>
<proteinExistence type="predicted"/>
<evidence type="ECO:0000256" key="2">
    <source>
        <dbReference type="ARBA" id="ARBA00022475"/>
    </source>
</evidence>
<evidence type="ECO:0000259" key="7">
    <source>
        <dbReference type="Pfam" id="PF06271"/>
    </source>
</evidence>